<dbReference type="PANTHER" id="PTHR10584:SF157">
    <property type="entry name" value="SULFOFRUCTOSE KINASE"/>
    <property type="match status" value="1"/>
</dbReference>
<evidence type="ECO:0000259" key="4">
    <source>
        <dbReference type="Pfam" id="PF00294"/>
    </source>
</evidence>
<dbReference type="PROSITE" id="PS00584">
    <property type="entry name" value="PFKB_KINASES_2"/>
    <property type="match status" value="1"/>
</dbReference>
<reference evidence="6" key="1">
    <citation type="journal article" date="2019" name="Int. J. Syst. Evol. Microbiol.">
        <title>The Global Catalogue of Microorganisms (GCM) 10K type strain sequencing project: providing services to taxonomists for standard genome sequencing and annotation.</title>
        <authorList>
            <consortium name="The Broad Institute Genomics Platform"/>
            <consortium name="The Broad Institute Genome Sequencing Center for Infectious Disease"/>
            <person name="Wu L."/>
            <person name="Ma J."/>
        </authorList>
    </citation>
    <scope>NUCLEOTIDE SEQUENCE [LARGE SCALE GENOMIC DNA]</scope>
    <source>
        <strain evidence="6">CGMCC 1.6960</strain>
    </source>
</reference>
<proteinExistence type="predicted"/>
<dbReference type="Pfam" id="PF00294">
    <property type="entry name" value="PfkB"/>
    <property type="match status" value="1"/>
</dbReference>
<evidence type="ECO:0000256" key="3">
    <source>
        <dbReference type="SAM" id="MobiDB-lite"/>
    </source>
</evidence>
<evidence type="ECO:0000313" key="5">
    <source>
        <dbReference type="EMBL" id="GGN84660.1"/>
    </source>
</evidence>
<dbReference type="InterPro" id="IPR002173">
    <property type="entry name" value="Carboh/pur_kinase_PfkB_CS"/>
</dbReference>
<name>A0ABQ2KL99_9MICO</name>
<dbReference type="PANTHER" id="PTHR10584">
    <property type="entry name" value="SUGAR KINASE"/>
    <property type="match status" value="1"/>
</dbReference>
<feature type="compositionally biased region" description="Basic and acidic residues" evidence="3">
    <location>
        <begin position="301"/>
        <end position="316"/>
    </location>
</feature>
<organism evidence="5 6">
    <name type="scientific">Agrococcus terreus</name>
    <dbReference type="NCBI Taxonomy" id="574649"/>
    <lineage>
        <taxon>Bacteria</taxon>
        <taxon>Bacillati</taxon>
        <taxon>Actinomycetota</taxon>
        <taxon>Actinomycetes</taxon>
        <taxon>Micrococcales</taxon>
        <taxon>Microbacteriaceae</taxon>
        <taxon>Agrococcus</taxon>
    </lineage>
</organism>
<keyword evidence="1" id="KW-0808">Transferase</keyword>
<dbReference type="InterPro" id="IPR029056">
    <property type="entry name" value="Ribokinase-like"/>
</dbReference>
<evidence type="ECO:0000256" key="1">
    <source>
        <dbReference type="ARBA" id="ARBA00022679"/>
    </source>
</evidence>
<evidence type="ECO:0000256" key="2">
    <source>
        <dbReference type="ARBA" id="ARBA00022777"/>
    </source>
</evidence>
<sequence length="316" mass="31904">MRGADDDRARFVVVGHAGRDLVLEVGGLPEAGGSTEVRRRIERLGGKGASIAVGLRQLAPEAEVVLVAALGDDDAGARAVEEARALGVGTARLARRGTTALLVDVVDDGERRLLEDVTDASLVTVADVEVAAGDIRAADLLVLQLQQPVGALLAAARIAADAGVPVLLDGAVEGDARDALVGMAAAVRADAAEAELLLGRPIESRLDAEAAAASLLERGPRLVALAAEDGDVVAWHGGARWFPHGDAPVVDPTGAGDAFVAGIAVGLVRGDALEEVGGLGAAAATAAVQRLGGHPELAGVEPERGERAARPQGGER</sequence>
<keyword evidence="2" id="KW-0418">Kinase</keyword>
<protein>
    <submittedName>
        <fullName evidence="5">Ribokinase</fullName>
    </submittedName>
</protein>
<accession>A0ABQ2KL99</accession>
<dbReference type="Gene3D" id="3.40.1190.20">
    <property type="match status" value="1"/>
</dbReference>
<comment type="caution">
    <text evidence="5">The sequence shown here is derived from an EMBL/GenBank/DDBJ whole genome shotgun (WGS) entry which is preliminary data.</text>
</comment>
<evidence type="ECO:0000313" key="6">
    <source>
        <dbReference type="Proteomes" id="UP000626982"/>
    </source>
</evidence>
<feature type="domain" description="Carbohydrate kinase PfkB" evidence="4">
    <location>
        <begin position="10"/>
        <end position="293"/>
    </location>
</feature>
<dbReference type="EMBL" id="BMLM01000001">
    <property type="protein sequence ID" value="GGN84660.1"/>
    <property type="molecule type" value="Genomic_DNA"/>
</dbReference>
<keyword evidence="6" id="KW-1185">Reference proteome</keyword>
<feature type="region of interest" description="Disordered" evidence="3">
    <location>
        <begin position="293"/>
        <end position="316"/>
    </location>
</feature>
<dbReference type="SUPFAM" id="SSF53613">
    <property type="entry name" value="Ribokinase-like"/>
    <property type="match status" value="1"/>
</dbReference>
<dbReference type="RefSeq" id="WP_188717711.1">
    <property type="nucleotide sequence ID" value="NZ_BAABBD010000002.1"/>
</dbReference>
<dbReference type="Proteomes" id="UP000626982">
    <property type="component" value="Unassembled WGS sequence"/>
</dbReference>
<gene>
    <name evidence="5" type="primary">rbsK</name>
    <name evidence="5" type="ORF">GCM10010968_16720</name>
</gene>
<dbReference type="InterPro" id="IPR011611">
    <property type="entry name" value="PfkB_dom"/>
</dbReference>